<dbReference type="InterPro" id="IPR016135">
    <property type="entry name" value="UBQ-conjugating_enzyme/RWD"/>
</dbReference>
<dbReference type="EMBL" id="MN739836">
    <property type="protein sequence ID" value="QHT74021.1"/>
    <property type="molecule type" value="Genomic_DNA"/>
</dbReference>
<dbReference type="PANTHER" id="PTHR24067">
    <property type="entry name" value="UBIQUITIN-CONJUGATING ENZYME E2"/>
    <property type="match status" value="1"/>
</dbReference>
<protein>
    <recommendedName>
        <fullName evidence="3">UBC core domain-containing protein</fullName>
    </recommendedName>
</protein>
<dbReference type="SMART" id="SM00212">
    <property type="entry name" value="UBCc"/>
    <property type="match status" value="1"/>
</dbReference>
<dbReference type="InterPro" id="IPR050113">
    <property type="entry name" value="Ub_conjugating_enzyme"/>
</dbReference>
<dbReference type="InterPro" id="IPR000608">
    <property type="entry name" value="UBC"/>
</dbReference>
<evidence type="ECO:0000256" key="2">
    <source>
        <dbReference type="ARBA" id="ARBA00022786"/>
    </source>
</evidence>
<keyword evidence="2" id="KW-0833">Ubl conjugation pathway</keyword>
<proteinExistence type="predicted"/>
<organism evidence="4">
    <name type="scientific">viral metagenome</name>
    <dbReference type="NCBI Taxonomy" id="1070528"/>
    <lineage>
        <taxon>unclassified sequences</taxon>
        <taxon>metagenomes</taxon>
        <taxon>organismal metagenomes</taxon>
    </lineage>
</organism>
<accession>A0A6C0H0F9</accession>
<dbReference type="GO" id="GO:0016740">
    <property type="term" value="F:transferase activity"/>
    <property type="evidence" value="ECO:0007669"/>
    <property type="project" value="UniProtKB-KW"/>
</dbReference>
<feature type="domain" description="UBC core" evidence="3">
    <location>
        <begin position="2"/>
        <end position="159"/>
    </location>
</feature>
<keyword evidence="1" id="KW-0808">Transferase</keyword>
<dbReference type="PROSITE" id="PS50127">
    <property type="entry name" value="UBC_2"/>
    <property type="match status" value="1"/>
</dbReference>
<dbReference type="FunFam" id="3.10.110.10:FF:000051">
    <property type="entry name" value="ubiquitin-conjugating enzyme E2 R2-like"/>
    <property type="match status" value="1"/>
</dbReference>
<dbReference type="SUPFAM" id="SSF54495">
    <property type="entry name" value="UBC-like"/>
    <property type="match status" value="1"/>
</dbReference>
<name>A0A6C0H0F9_9ZZZZ</name>
<reference evidence="4" key="1">
    <citation type="journal article" date="2020" name="Nature">
        <title>Giant virus diversity and host interactions through global metagenomics.</title>
        <authorList>
            <person name="Schulz F."/>
            <person name="Roux S."/>
            <person name="Paez-Espino D."/>
            <person name="Jungbluth S."/>
            <person name="Walsh D.A."/>
            <person name="Denef V.J."/>
            <person name="McMahon K.D."/>
            <person name="Konstantinidis K.T."/>
            <person name="Eloe-Fadrosh E.A."/>
            <person name="Kyrpides N.C."/>
            <person name="Woyke T."/>
        </authorList>
    </citation>
    <scope>NUCLEOTIDE SEQUENCE</scope>
    <source>
        <strain evidence="4">GVMAG-M-3300023179-4</strain>
    </source>
</reference>
<evidence type="ECO:0000256" key="1">
    <source>
        <dbReference type="ARBA" id="ARBA00022679"/>
    </source>
</evidence>
<evidence type="ECO:0000313" key="4">
    <source>
        <dbReference type="EMBL" id="QHT74021.1"/>
    </source>
</evidence>
<dbReference type="AlphaFoldDB" id="A0A6C0H0F9"/>
<dbReference type="PROSITE" id="PS00183">
    <property type="entry name" value="UBC_1"/>
    <property type="match status" value="1"/>
</dbReference>
<evidence type="ECO:0000259" key="3">
    <source>
        <dbReference type="PROSITE" id="PS50127"/>
    </source>
</evidence>
<sequence>MSAIKRLQMEYVQILKDPNYYYSIEPDKKNFLKWNILILGPSETIFEGAIIKCTMEFPKEYPNKAPIFKFIDNLFHPNIYPDGKVCISILHEGTDIYGYESLNERWNPSHSVNSVIMSIISMLDSPNFESPANVDASKMWRENFSLYKNIIYKFIAKNI</sequence>
<dbReference type="InterPro" id="IPR023313">
    <property type="entry name" value="UBQ-conjugating_AS"/>
</dbReference>
<dbReference type="Pfam" id="PF00179">
    <property type="entry name" value="UQ_con"/>
    <property type="match status" value="1"/>
</dbReference>
<dbReference type="Gene3D" id="3.10.110.10">
    <property type="entry name" value="Ubiquitin Conjugating Enzyme"/>
    <property type="match status" value="1"/>
</dbReference>